<dbReference type="PANTHER" id="PTHR23108:SF3">
    <property type="entry name" value="METHYLTRANSFERASE FAMILY PROTEIN"/>
    <property type="match status" value="1"/>
</dbReference>
<name>A0A438CGC8_VITVI</name>
<dbReference type="EMBL" id="QGNW01002241">
    <property type="protein sequence ID" value="RVW22273.1"/>
    <property type="molecule type" value="Genomic_DNA"/>
</dbReference>
<keyword evidence="1" id="KW-0808">Transferase</keyword>
<comment type="caution">
    <text evidence="1">The sequence shown here is derived from an EMBL/GenBank/DDBJ whole genome shotgun (WGS) entry which is preliminary data.</text>
</comment>
<sequence>MEREGGGEDDIVCLDGSFFINDDYQLTKFTFGSQVLELFCLHSASTDFDLTGQLVWPGAMLLNDYLSKNAEILRGCSVIELGSGVGVTGILCSRFCHEVVLTDHNEEILNKNIELHTSSENRNCTGLVAKKLEWGSSAQIKQILDEHSGGFELFVSFQQSSIPLLFDTVAQLLHVRRGQCKFILAYVSRAKISLAHGFAFVEDSVHGEPCLDAMVTNEAISHGMQISEVVGTRTIVGNLEGVIYEITLQ</sequence>
<gene>
    <name evidence="1" type="primary">METTL22</name>
    <name evidence="1" type="ORF">CK203_110352</name>
</gene>
<evidence type="ECO:0000313" key="1">
    <source>
        <dbReference type="EMBL" id="RVW22273.1"/>
    </source>
</evidence>
<accession>A0A438CGC8</accession>
<evidence type="ECO:0000313" key="2">
    <source>
        <dbReference type="Proteomes" id="UP000288805"/>
    </source>
</evidence>
<dbReference type="PANTHER" id="PTHR23108">
    <property type="entry name" value="METHYLTRANSFERASE-RELATED"/>
    <property type="match status" value="1"/>
</dbReference>
<dbReference type="GO" id="GO:0032259">
    <property type="term" value="P:methylation"/>
    <property type="evidence" value="ECO:0007669"/>
    <property type="project" value="UniProtKB-KW"/>
</dbReference>
<reference evidence="1 2" key="1">
    <citation type="journal article" date="2018" name="PLoS Genet.">
        <title>Population sequencing reveals clonal diversity and ancestral inbreeding in the grapevine cultivar Chardonnay.</title>
        <authorList>
            <person name="Roach M.J."/>
            <person name="Johnson D.L."/>
            <person name="Bohlmann J."/>
            <person name="van Vuuren H.J."/>
            <person name="Jones S.J."/>
            <person name="Pretorius I.S."/>
            <person name="Schmidt S.A."/>
            <person name="Borneman A.R."/>
        </authorList>
    </citation>
    <scope>NUCLEOTIDE SEQUENCE [LARGE SCALE GENOMIC DNA]</scope>
    <source>
        <strain evidence="2">cv. Chardonnay</strain>
        <tissue evidence="1">Leaf</tissue>
    </source>
</reference>
<dbReference type="GO" id="GO:0008276">
    <property type="term" value="F:protein methyltransferase activity"/>
    <property type="evidence" value="ECO:0007669"/>
    <property type="project" value="InterPro"/>
</dbReference>
<organism evidence="1 2">
    <name type="scientific">Vitis vinifera</name>
    <name type="common">Grape</name>
    <dbReference type="NCBI Taxonomy" id="29760"/>
    <lineage>
        <taxon>Eukaryota</taxon>
        <taxon>Viridiplantae</taxon>
        <taxon>Streptophyta</taxon>
        <taxon>Embryophyta</taxon>
        <taxon>Tracheophyta</taxon>
        <taxon>Spermatophyta</taxon>
        <taxon>Magnoliopsida</taxon>
        <taxon>eudicotyledons</taxon>
        <taxon>Gunneridae</taxon>
        <taxon>Pentapetalae</taxon>
        <taxon>rosids</taxon>
        <taxon>Vitales</taxon>
        <taxon>Vitaceae</taxon>
        <taxon>Viteae</taxon>
        <taxon>Vitis</taxon>
    </lineage>
</organism>
<dbReference type="InterPro" id="IPR019410">
    <property type="entry name" value="Methyltransf_16"/>
</dbReference>
<dbReference type="Pfam" id="PF10294">
    <property type="entry name" value="Methyltransf_16"/>
    <property type="match status" value="1"/>
</dbReference>
<dbReference type="InterPro" id="IPR029063">
    <property type="entry name" value="SAM-dependent_MTases_sf"/>
</dbReference>
<dbReference type="Gene3D" id="3.40.50.150">
    <property type="entry name" value="Vaccinia Virus protein VP39"/>
    <property type="match status" value="1"/>
</dbReference>
<proteinExistence type="predicted"/>
<dbReference type="AlphaFoldDB" id="A0A438CGC8"/>
<dbReference type="Proteomes" id="UP000288805">
    <property type="component" value="Unassembled WGS sequence"/>
</dbReference>
<dbReference type="InterPro" id="IPR038899">
    <property type="entry name" value="METTL22"/>
</dbReference>
<keyword evidence="1" id="KW-0489">Methyltransferase</keyword>
<protein>
    <submittedName>
        <fullName evidence="1">Methyltransferase-like protein 22</fullName>
    </submittedName>
</protein>
<dbReference type="SUPFAM" id="SSF53335">
    <property type="entry name" value="S-adenosyl-L-methionine-dependent methyltransferases"/>
    <property type="match status" value="1"/>
</dbReference>
<dbReference type="OrthoDB" id="1743979at2759"/>